<dbReference type="OrthoDB" id="8195247at2759"/>
<keyword evidence="2" id="KW-1185">Reference proteome</keyword>
<reference evidence="1 2" key="1">
    <citation type="journal article" date="2019" name="Commun. Biol.">
        <title>The bagworm genome reveals a unique fibroin gene that provides high tensile strength.</title>
        <authorList>
            <person name="Kono N."/>
            <person name="Nakamura H."/>
            <person name="Ohtoshi R."/>
            <person name="Tomita M."/>
            <person name="Numata K."/>
            <person name="Arakawa K."/>
        </authorList>
    </citation>
    <scope>NUCLEOTIDE SEQUENCE [LARGE SCALE GENOMIC DNA]</scope>
</reference>
<protein>
    <submittedName>
        <fullName evidence="1">Uncharacterized protein</fullName>
    </submittedName>
</protein>
<dbReference type="AlphaFoldDB" id="A0A4C1ZTB9"/>
<dbReference type="Proteomes" id="UP000299102">
    <property type="component" value="Unassembled WGS sequence"/>
</dbReference>
<gene>
    <name evidence="1" type="ORF">EVAR_60680_1</name>
</gene>
<dbReference type="EMBL" id="BGZK01002152">
    <property type="protein sequence ID" value="GBP91230.1"/>
    <property type="molecule type" value="Genomic_DNA"/>
</dbReference>
<comment type="caution">
    <text evidence="1">The sequence shown here is derived from an EMBL/GenBank/DDBJ whole genome shotgun (WGS) entry which is preliminary data.</text>
</comment>
<sequence>MELLGSSLLYSTQRGELLESTNPKLIYDSSYFLFFVFETVQLDVVASSSGSVHFGRSKKRQLVPTEGPGAAPRCCSSAALQPLAPFKSCTKLTRLYIEYGYRTMMSCVTGRCASGLDNSTSQARLATLRGREVNMLSIKVEGDDEGAVVKQEPGIEYNQLWPYSTARPDVHFAEVCGSFLDMKDEFDKTTVKEELEIGPTMLQSRAVPPPVVGYNVPMAIKVEPIGEDSVTTEKSETGQARLWKDSVTAGSPLVNKIGTRRRLYFWKTISDPEFSGGIESHSTVLSTRLPIIRSVNSEGPIVLYRNASVSEGGGTTERANNLSAHRCDMYFAMPKKVTERPRRSRGVKNVLKVRKVAKTGAQRIREYRARIRALENAAVARSAPTVEGIAAQIAPQQNLEDSGVDMCQNHHSLLYKALSRQRSRDEQEVRDNHQQFIDQVDVHQQHLLLHSGVPSTSTKQTQNSTQKITVIRRHSKIAKTPAERSRAYRERKKALKNATNQQVMIGTTL</sequence>
<name>A0A4C1ZTB9_EUMVA</name>
<evidence type="ECO:0000313" key="2">
    <source>
        <dbReference type="Proteomes" id="UP000299102"/>
    </source>
</evidence>
<organism evidence="1 2">
    <name type="scientific">Eumeta variegata</name>
    <name type="common">Bagworm moth</name>
    <name type="synonym">Eumeta japonica</name>
    <dbReference type="NCBI Taxonomy" id="151549"/>
    <lineage>
        <taxon>Eukaryota</taxon>
        <taxon>Metazoa</taxon>
        <taxon>Ecdysozoa</taxon>
        <taxon>Arthropoda</taxon>
        <taxon>Hexapoda</taxon>
        <taxon>Insecta</taxon>
        <taxon>Pterygota</taxon>
        <taxon>Neoptera</taxon>
        <taxon>Endopterygota</taxon>
        <taxon>Lepidoptera</taxon>
        <taxon>Glossata</taxon>
        <taxon>Ditrysia</taxon>
        <taxon>Tineoidea</taxon>
        <taxon>Psychidae</taxon>
        <taxon>Oiketicinae</taxon>
        <taxon>Eumeta</taxon>
    </lineage>
</organism>
<accession>A0A4C1ZTB9</accession>
<evidence type="ECO:0000313" key="1">
    <source>
        <dbReference type="EMBL" id="GBP91230.1"/>
    </source>
</evidence>
<proteinExistence type="predicted"/>